<dbReference type="InterPro" id="IPR009057">
    <property type="entry name" value="Homeodomain-like_sf"/>
</dbReference>
<organism evidence="6 7">
    <name type="scientific">Gordonia asplenii</name>
    <dbReference type="NCBI Taxonomy" id="2725283"/>
    <lineage>
        <taxon>Bacteria</taxon>
        <taxon>Bacillati</taxon>
        <taxon>Actinomycetota</taxon>
        <taxon>Actinomycetes</taxon>
        <taxon>Mycobacteriales</taxon>
        <taxon>Gordoniaceae</taxon>
        <taxon>Gordonia</taxon>
    </lineage>
</organism>
<dbReference type="SUPFAM" id="SSF46689">
    <property type="entry name" value="Homeodomain-like"/>
    <property type="match status" value="1"/>
</dbReference>
<dbReference type="InterPro" id="IPR050109">
    <property type="entry name" value="HTH-type_TetR-like_transc_reg"/>
</dbReference>
<accession>A0A848L400</accession>
<evidence type="ECO:0000313" key="6">
    <source>
        <dbReference type="EMBL" id="NMO05277.1"/>
    </source>
</evidence>
<dbReference type="Pfam" id="PF17932">
    <property type="entry name" value="TetR_C_24"/>
    <property type="match status" value="1"/>
</dbReference>
<keyword evidence="3" id="KW-0804">Transcription</keyword>
<dbReference type="Pfam" id="PF00440">
    <property type="entry name" value="TetR_N"/>
    <property type="match status" value="1"/>
</dbReference>
<dbReference type="InterPro" id="IPR041490">
    <property type="entry name" value="KstR2_TetR_C"/>
</dbReference>
<dbReference type="Gene3D" id="1.10.357.10">
    <property type="entry name" value="Tetracycline Repressor, domain 2"/>
    <property type="match status" value="1"/>
</dbReference>
<protein>
    <submittedName>
        <fullName evidence="6">TetR/AcrR family transcriptional regulator</fullName>
    </submittedName>
</protein>
<reference evidence="6 7" key="1">
    <citation type="submission" date="2020-04" db="EMBL/GenBank/DDBJ databases">
        <title>Gordonia sp. nov. TBRC 11910.</title>
        <authorList>
            <person name="Suriyachadkun C."/>
        </authorList>
    </citation>
    <scope>NUCLEOTIDE SEQUENCE [LARGE SCALE GENOMIC DNA]</scope>
    <source>
        <strain evidence="6 7">TBRC 11910</strain>
    </source>
</reference>
<comment type="caution">
    <text evidence="6">The sequence shown here is derived from an EMBL/GenBank/DDBJ whole genome shotgun (WGS) entry which is preliminary data.</text>
</comment>
<name>A0A848L400_9ACTN</name>
<proteinExistence type="predicted"/>
<evidence type="ECO:0000256" key="4">
    <source>
        <dbReference type="PROSITE-ProRule" id="PRU00335"/>
    </source>
</evidence>
<dbReference type="GO" id="GO:0003700">
    <property type="term" value="F:DNA-binding transcription factor activity"/>
    <property type="evidence" value="ECO:0007669"/>
    <property type="project" value="TreeGrafter"/>
</dbReference>
<dbReference type="PROSITE" id="PS50977">
    <property type="entry name" value="HTH_TETR_2"/>
    <property type="match status" value="1"/>
</dbReference>
<dbReference type="InterPro" id="IPR036271">
    <property type="entry name" value="Tet_transcr_reg_TetR-rel_C_sf"/>
</dbReference>
<keyword evidence="1" id="KW-0805">Transcription regulation</keyword>
<dbReference type="RefSeq" id="WP_170197780.1">
    <property type="nucleotide sequence ID" value="NZ_JABBNB010000060.1"/>
</dbReference>
<dbReference type="EMBL" id="JABBNB010000060">
    <property type="protein sequence ID" value="NMO05277.1"/>
    <property type="molecule type" value="Genomic_DNA"/>
</dbReference>
<evidence type="ECO:0000256" key="1">
    <source>
        <dbReference type="ARBA" id="ARBA00023015"/>
    </source>
</evidence>
<dbReference type="PANTHER" id="PTHR30055">
    <property type="entry name" value="HTH-TYPE TRANSCRIPTIONAL REGULATOR RUTR"/>
    <property type="match status" value="1"/>
</dbReference>
<dbReference type="Proteomes" id="UP000550729">
    <property type="component" value="Unassembled WGS sequence"/>
</dbReference>
<dbReference type="AlphaFoldDB" id="A0A848L400"/>
<dbReference type="SUPFAM" id="SSF48498">
    <property type="entry name" value="Tetracyclin repressor-like, C-terminal domain"/>
    <property type="match status" value="1"/>
</dbReference>
<evidence type="ECO:0000256" key="2">
    <source>
        <dbReference type="ARBA" id="ARBA00023125"/>
    </source>
</evidence>
<evidence type="ECO:0000259" key="5">
    <source>
        <dbReference type="PROSITE" id="PS50977"/>
    </source>
</evidence>
<keyword evidence="2 4" id="KW-0238">DNA-binding</keyword>
<feature type="domain" description="HTH tetR-type" evidence="5">
    <location>
        <begin position="9"/>
        <end position="69"/>
    </location>
</feature>
<feature type="DNA-binding region" description="H-T-H motif" evidence="4">
    <location>
        <begin position="32"/>
        <end position="51"/>
    </location>
</feature>
<gene>
    <name evidence="6" type="ORF">HH308_29065</name>
</gene>
<evidence type="ECO:0000256" key="3">
    <source>
        <dbReference type="ARBA" id="ARBA00023163"/>
    </source>
</evidence>
<keyword evidence="7" id="KW-1185">Reference proteome</keyword>
<dbReference type="PANTHER" id="PTHR30055:SF234">
    <property type="entry name" value="HTH-TYPE TRANSCRIPTIONAL REGULATOR BETI"/>
    <property type="match status" value="1"/>
</dbReference>
<dbReference type="GO" id="GO:0000976">
    <property type="term" value="F:transcription cis-regulatory region binding"/>
    <property type="evidence" value="ECO:0007669"/>
    <property type="project" value="TreeGrafter"/>
</dbReference>
<evidence type="ECO:0000313" key="7">
    <source>
        <dbReference type="Proteomes" id="UP000550729"/>
    </source>
</evidence>
<sequence>MEEIETKATRTRRRILAAAAHEFAQHGYGGASLRRIADAADLKVGSLGFHFATKDELVAATLRDGVDSAREALSSAVDAVPADADPTDRLYAAVRGHLRALHASDDRASSVVRMVDTLPADLRADHVAHERRFARVWLDVLTRGQREDVVRDDVDIRVLRDLVVGALNSTSTTNPQANRDLDAVVETVVRVVAP</sequence>
<dbReference type="Gene3D" id="1.10.10.60">
    <property type="entry name" value="Homeodomain-like"/>
    <property type="match status" value="1"/>
</dbReference>
<dbReference type="PRINTS" id="PR00455">
    <property type="entry name" value="HTHTETR"/>
</dbReference>
<dbReference type="InterPro" id="IPR001647">
    <property type="entry name" value="HTH_TetR"/>
</dbReference>